<evidence type="ECO:0000313" key="5">
    <source>
        <dbReference type="EMBL" id="ERT67253.1"/>
    </source>
</evidence>
<dbReference type="PATRIC" id="fig|1319815.3.peg.2319"/>
<dbReference type="GO" id="GO:0016052">
    <property type="term" value="P:carbohydrate catabolic process"/>
    <property type="evidence" value="ECO:0007669"/>
    <property type="project" value="TreeGrafter"/>
</dbReference>
<evidence type="ECO:0000256" key="3">
    <source>
        <dbReference type="ARBA" id="ARBA00023295"/>
    </source>
</evidence>
<dbReference type="FunFam" id="3.20.20.80:FF:000004">
    <property type="entry name" value="Beta-glucosidase 6-phospho-beta-glucosidase"/>
    <property type="match status" value="1"/>
</dbReference>
<dbReference type="RefSeq" id="WP_023051944.1">
    <property type="nucleotide sequence ID" value="NZ_KI518096.1"/>
</dbReference>
<dbReference type="GO" id="GO:0008422">
    <property type="term" value="F:beta-glucosidase activity"/>
    <property type="evidence" value="ECO:0007669"/>
    <property type="project" value="TreeGrafter"/>
</dbReference>
<keyword evidence="3" id="KW-0326">Glycosidase</keyword>
<dbReference type="SUPFAM" id="SSF51445">
    <property type="entry name" value="(Trans)glycosidases"/>
    <property type="match status" value="1"/>
</dbReference>
<dbReference type="Gene3D" id="3.20.20.80">
    <property type="entry name" value="Glycosidases"/>
    <property type="match status" value="1"/>
</dbReference>
<gene>
    <name evidence="5" type="ORF">HMPREF0202_02412</name>
</gene>
<dbReference type="AlphaFoldDB" id="U7V8Z8"/>
<comment type="similarity">
    <text evidence="1 4">Belongs to the glycosyl hydrolase 1 family.</text>
</comment>
<evidence type="ECO:0000313" key="6">
    <source>
        <dbReference type="Proteomes" id="UP000017081"/>
    </source>
</evidence>
<dbReference type="PRINTS" id="PR00131">
    <property type="entry name" value="GLHYDRLASE1"/>
</dbReference>
<dbReference type="InterPro" id="IPR001360">
    <property type="entry name" value="Glyco_hydro_1"/>
</dbReference>
<evidence type="ECO:0000256" key="1">
    <source>
        <dbReference type="ARBA" id="ARBA00010838"/>
    </source>
</evidence>
<organism evidence="5 6">
    <name type="scientific">Cetobacterium somerae ATCC BAA-474</name>
    <dbReference type="NCBI Taxonomy" id="1319815"/>
    <lineage>
        <taxon>Bacteria</taxon>
        <taxon>Fusobacteriati</taxon>
        <taxon>Fusobacteriota</taxon>
        <taxon>Fusobacteriia</taxon>
        <taxon>Fusobacteriales</taxon>
        <taxon>Fusobacteriaceae</taxon>
        <taxon>Cetobacterium</taxon>
    </lineage>
</organism>
<keyword evidence="2" id="KW-0378">Hydrolase</keyword>
<dbReference type="STRING" id="1319815.HMPREF0202_02412"/>
<dbReference type="InterPro" id="IPR017853">
    <property type="entry name" value="GH"/>
</dbReference>
<dbReference type="Proteomes" id="UP000017081">
    <property type="component" value="Unassembled WGS sequence"/>
</dbReference>
<dbReference type="eggNOG" id="COG2723">
    <property type="taxonomic scope" value="Bacteria"/>
</dbReference>
<evidence type="ECO:0000256" key="2">
    <source>
        <dbReference type="ARBA" id="ARBA00022801"/>
    </source>
</evidence>
<dbReference type="PANTHER" id="PTHR10353">
    <property type="entry name" value="GLYCOSYL HYDROLASE"/>
    <property type="match status" value="1"/>
</dbReference>
<dbReference type="EMBL" id="AXZF01000117">
    <property type="protein sequence ID" value="ERT67253.1"/>
    <property type="molecule type" value="Genomic_DNA"/>
</dbReference>
<name>U7V8Z8_9FUSO</name>
<keyword evidence="6" id="KW-1185">Reference proteome</keyword>
<accession>U7V8Z8</accession>
<sequence>MYKFPDGFFWGAATSGVQSEGSTNQINQSIWNYWFEKDSKRFSEGIGPDIVCDTYNRFKEDVSLMKEINFNSFRTSIQWARLIKNFETGEVCDDAVRFYNEYIDELLKNKIEPIINLYHFDMPIELQEKFGGFESKKVIDLFVLFAQKAFELFGDRVKYWTTFNEPIVPVEGGYLYDFHYPNKKDPKLATQVAYNIILAHAKVINLYKTMNFSGKIGVILNLTPSYARSNSGDDLKAAYMADLFFNRSFLDPMLNGYFPQDLCEILKKHHLTPEINKIELEEIKKSKVDFLGVNYYVPRRVKAKEKKDEKFNNPEYYFDYYINPDGRFNPYRDNNEIYPIALYDIAKNIQENYGNIPWYLAEIGIAMDLKSEGDIKENGLIDDTFRTNLMKEHFIQLHKAIEEGSNCFGVHQWTFIDCWSWLNSFKRRYGFYRLDLETGERIKKKHGEWFAELAKNNYFN</sequence>
<dbReference type="Pfam" id="PF00232">
    <property type="entry name" value="Glyco_hydro_1"/>
    <property type="match status" value="1"/>
</dbReference>
<proteinExistence type="inferred from homology"/>
<protein>
    <submittedName>
        <fullName evidence="5">Putative 6-phospho-beta-glucosidase</fullName>
    </submittedName>
</protein>
<reference evidence="5 6" key="1">
    <citation type="submission" date="2013-08" db="EMBL/GenBank/DDBJ databases">
        <authorList>
            <person name="Weinstock G."/>
            <person name="Sodergren E."/>
            <person name="Wylie T."/>
            <person name="Fulton L."/>
            <person name="Fulton R."/>
            <person name="Fronick C."/>
            <person name="O'Laughlin M."/>
            <person name="Godfrey J."/>
            <person name="Miner T."/>
            <person name="Herter B."/>
            <person name="Appelbaum E."/>
            <person name="Cordes M."/>
            <person name="Lek S."/>
            <person name="Wollam A."/>
            <person name="Pepin K.H."/>
            <person name="Palsikar V.B."/>
            <person name="Mitreva M."/>
            <person name="Wilson R.K."/>
        </authorList>
    </citation>
    <scope>NUCLEOTIDE SEQUENCE [LARGE SCALE GENOMIC DNA]</scope>
    <source>
        <strain evidence="5 6">ATCC BAA-474</strain>
    </source>
</reference>
<evidence type="ECO:0000256" key="4">
    <source>
        <dbReference type="RuleBase" id="RU003690"/>
    </source>
</evidence>
<dbReference type="GO" id="GO:0005829">
    <property type="term" value="C:cytosol"/>
    <property type="evidence" value="ECO:0007669"/>
    <property type="project" value="TreeGrafter"/>
</dbReference>
<dbReference type="HOGENOM" id="CLU_001859_0_1_0"/>
<dbReference type="PANTHER" id="PTHR10353:SF139">
    <property type="entry name" value="6-PHOSPHO-BETA-GLUCOSIDASE GMUD"/>
    <property type="match status" value="1"/>
</dbReference>
<comment type="caution">
    <text evidence="5">The sequence shown here is derived from an EMBL/GenBank/DDBJ whole genome shotgun (WGS) entry which is preliminary data.</text>
</comment>